<sequence>MGSPVERSPTEGSPRLAEIYERKILEHLQSEAEALEQKRIQEHEERLQMVQDIPRSALSGEIDPSDVSALRYPSKFSGLGLGTQLTQEPEDMNAFSSSSQPTDSAGASPETSVTSIVPSSRGTPLPKDSMIEVLRYEIGKVKHEVGHLRHARDERNEQIKSLQEQLNEAQKKYHHSICTVRDEIRALSETVGQLRQELVKTRRERDEYAKEARQLQGKEARLNDELYKEKTSSQNVIQESADKEVVAKQEQDRLLMIIAELSRQEHTSKKKRPAEKVIQKPKEPGKSFLELDPLDVSSMHPVPADKEALTRLLTTKPERKSRKPQMYTGNLSNTTGRKWRKTHDSLTLPGGTLLLG</sequence>
<keyword evidence="4" id="KW-1185">Reference proteome</keyword>
<accession>A0A8E2F802</accession>
<dbReference type="Gene3D" id="1.10.287.1490">
    <property type="match status" value="1"/>
</dbReference>
<evidence type="ECO:0000313" key="3">
    <source>
        <dbReference type="EMBL" id="OCL12267.1"/>
    </source>
</evidence>
<proteinExistence type="predicted"/>
<organism evidence="3 4">
    <name type="scientific">Glonium stellatum</name>
    <dbReference type="NCBI Taxonomy" id="574774"/>
    <lineage>
        <taxon>Eukaryota</taxon>
        <taxon>Fungi</taxon>
        <taxon>Dikarya</taxon>
        <taxon>Ascomycota</taxon>
        <taxon>Pezizomycotina</taxon>
        <taxon>Dothideomycetes</taxon>
        <taxon>Pleosporomycetidae</taxon>
        <taxon>Gloniales</taxon>
        <taxon>Gloniaceae</taxon>
        <taxon>Glonium</taxon>
    </lineage>
</organism>
<feature type="coiled-coil region" evidence="1">
    <location>
        <begin position="148"/>
        <end position="225"/>
    </location>
</feature>
<feature type="compositionally biased region" description="Basic and acidic residues" evidence="2">
    <location>
        <begin position="274"/>
        <end position="285"/>
    </location>
</feature>
<gene>
    <name evidence="3" type="ORF">AOQ84DRAFT_420342</name>
</gene>
<keyword evidence="1" id="KW-0175">Coiled coil</keyword>
<protein>
    <submittedName>
        <fullName evidence="3">Uncharacterized protein</fullName>
    </submittedName>
</protein>
<feature type="region of interest" description="Disordered" evidence="2">
    <location>
        <begin position="78"/>
        <end position="126"/>
    </location>
</feature>
<dbReference type="OrthoDB" id="10481182at2759"/>
<feature type="compositionally biased region" description="Polar residues" evidence="2">
    <location>
        <begin position="327"/>
        <end position="336"/>
    </location>
</feature>
<dbReference type="Proteomes" id="UP000250140">
    <property type="component" value="Unassembled WGS sequence"/>
</dbReference>
<feature type="region of interest" description="Disordered" evidence="2">
    <location>
        <begin position="315"/>
        <end position="356"/>
    </location>
</feature>
<evidence type="ECO:0000313" key="4">
    <source>
        <dbReference type="Proteomes" id="UP000250140"/>
    </source>
</evidence>
<feature type="compositionally biased region" description="Low complexity" evidence="2">
    <location>
        <begin position="346"/>
        <end position="356"/>
    </location>
</feature>
<dbReference type="EMBL" id="KV748897">
    <property type="protein sequence ID" value="OCL12267.1"/>
    <property type="molecule type" value="Genomic_DNA"/>
</dbReference>
<feature type="compositionally biased region" description="Polar residues" evidence="2">
    <location>
        <begin position="94"/>
        <end position="122"/>
    </location>
</feature>
<name>A0A8E2F802_9PEZI</name>
<evidence type="ECO:0000256" key="1">
    <source>
        <dbReference type="SAM" id="Coils"/>
    </source>
</evidence>
<evidence type="ECO:0000256" key="2">
    <source>
        <dbReference type="SAM" id="MobiDB-lite"/>
    </source>
</evidence>
<feature type="region of interest" description="Disordered" evidence="2">
    <location>
        <begin position="264"/>
        <end position="286"/>
    </location>
</feature>
<dbReference type="AlphaFoldDB" id="A0A8E2F802"/>
<reference evidence="3 4" key="1">
    <citation type="journal article" date="2016" name="Nat. Commun.">
        <title>Ectomycorrhizal ecology is imprinted in the genome of the dominant symbiotic fungus Cenococcum geophilum.</title>
        <authorList>
            <consortium name="DOE Joint Genome Institute"/>
            <person name="Peter M."/>
            <person name="Kohler A."/>
            <person name="Ohm R.A."/>
            <person name="Kuo A."/>
            <person name="Krutzmann J."/>
            <person name="Morin E."/>
            <person name="Arend M."/>
            <person name="Barry K.W."/>
            <person name="Binder M."/>
            <person name="Choi C."/>
            <person name="Clum A."/>
            <person name="Copeland A."/>
            <person name="Grisel N."/>
            <person name="Haridas S."/>
            <person name="Kipfer T."/>
            <person name="LaButti K."/>
            <person name="Lindquist E."/>
            <person name="Lipzen A."/>
            <person name="Maire R."/>
            <person name="Meier B."/>
            <person name="Mihaltcheva S."/>
            <person name="Molinier V."/>
            <person name="Murat C."/>
            <person name="Poggeler S."/>
            <person name="Quandt C.A."/>
            <person name="Sperisen C."/>
            <person name="Tritt A."/>
            <person name="Tisserant E."/>
            <person name="Crous P.W."/>
            <person name="Henrissat B."/>
            <person name="Nehls U."/>
            <person name="Egli S."/>
            <person name="Spatafora J.W."/>
            <person name="Grigoriev I.V."/>
            <person name="Martin F.M."/>
        </authorList>
    </citation>
    <scope>NUCLEOTIDE SEQUENCE [LARGE SCALE GENOMIC DNA]</scope>
    <source>
        <strain evidence="3 4">CBS 207.34</strain>
    </source>
</reference>